<proteinExistence type="predicted"/>
<keyword evidence="4" id="KW-1185">Reference proteome</keyword>
<feature type="transmembrane region" description="Helical" evidence="1">
    <location>
        <begin position="120"/>
        <end position="142"/>
    </location>
</feature>
<evidence type="ECO:0000313" key="4">
    <source>
        <dbReference type="Proteomes" id="UP001163828"/>
    </source>
</evidence>
<sequence length="146" mass="16456">RFLLVTSIFLFSLSTAYVSVCLRQLLEAFIWGPPGGASIYFATIADRLSVTKLALYEVNVFTQDAILIWRMWVVYNNRWMVVILPIAMELGHVVAGIYTIRRGAFPNISVFDTLVHRGAITNWTLDLAVNIGVTLCIAYRLWSAGR</sequence>
<gene>
    <name evidence="3" type="ORF">F5050DRAFT_1542435</name>
</gene>
<keyword evidence="1" id="KW-0812">Transmembrane</keyword>
<feature type="non-terminal residue" evidence="3">
    <location>
        <position position="1"/>
    </location>
</feature>
<keyword evidence="1" id="KW-1133">Transmembrane helix</keyword>
<evidence type="ECO:0000256" key="2">
    <source>
        <dbReference type="SAM" id="SignalP"/>
    </source>
</evidence>
<dbReference type="EMBL" id="MU790930">
    <property type="protein sequence ID" value="KAJ3991911.1"/>
    <property type="molecule type" value="Genomic_DNA"/>
</dbReference>
<feature type="non-terminal residue" evidence="3">
    <location>
        <position position="146"/>
    </location>
</feature>
<comment type="caution">
    <text evidence="3">The sequence shown here is derived from an EMBL/GenBank/DDBJ whole genome shotgun (WGS) entry which is preliminary data.</text>
</comment>
<keyword evidence="1" id="KW-0472">Membrane</keyword>
<feature type="signal peptide" evidence="2">
    <location>
        <begin position="1"/>
        <end position="16"/>
    </location>
</feature>
<reference evidence="3" key="1">
    <citation type="submission" date="2022-08" db="EMBL/GenBank/DDBJ databases">
        <authorList>
            <consortium name="DOE Joint Genome Institute"/>
            <person name="Min B."/>
            <person name="Riley R."/>
            <person name="Sierra-Patev S."/>
            <person name="Naranjo-Ortiz M."/>
            <person name="Looney B."/>
            <person name="Konkel Z."/>
            <person name="Slot J.C."/>
            <person name="Sakamoto Y."/>
            <person name="Steenwyk J.L."/>
            <person name="Rokas A."/>
            <person name="Carro J."/>
            <person name="Camarero S."/>
            <person name="Ferreira P."/>
            <person name="Molpeceres G."/>
            <person name="Ruiz-Duenas F.J."/>
            <person name="Serrano A."/>
            <person name="Henrissat B."/>
            <person name="Drula E."/>
            <person name="Hughes K.W."/>
            <person name="Mata J.L."/>
            <person name="Ishikawa N.K."/>
            <person name="Vargas-Isla R."/>
            <person name="Ushijima S."/>
            <person name="Smith C.A."/>
            <person name="Ahrendt S."/>
            <person name="Andreopoulos W."/>
            <person name="He G."/>
            <person name="Labutti K."/>
            <person name="Lipzen A."/>
            <person name="Ng V."/>
            <person name="Sandor L."/>
            <person name="Barry K."/>
            <person name="Martinez A.T."/>
            <person name="Xiao Y."/>
            <person name="Gibbons J.G."/>
            <person name="Terashima K."/>
            <person name="Hibbett D.S."/>
            <person name="Grigoriev I.V."/>
        </authorList>
    </citation>
    <scope>NUCLEOTIDE SEQUENCE</scope>
    <source>
        <strain evidence="3">TFB10827</strain>
    </source>
</reference>
<name>A0ABQ8PZP1_9AGAR</name>
<evidence type="ECO:0000313" key="3">
    <source>
        <dbReference type="EMBL" id="KAJ3991911.1"/>
    </source>
</evidence>
<organism evidence="3 4">
    <name type="scientific">Lentinula boryana</name>
    <dbReference type="NCBI Taxonomy" id="40481"/>
    <lineage>
        <taxon>Eukaryota</taxon>
        <taxon>Fungi</taxon>
        <taxon>Dikarya</taxon>
        <taxon>Basidiomycota</taxon>
        <taxon>Agaricomycotina</taxon>
        <taxon>Agaricomycetes</taxon>
        <taxon>Agaricomycetidae</taxon>
        <taxon>Agaricales</taxon>
        <taxon>Marasmiineae</taxon>
        <taxon>Omphalotaceae</taxon>
        <taxon>Lentinula</taxon>
    </lineage>
</organism>
<evidence type="ECO:0000256" key="1">
    <source>
        <dbReference type="SAM" id="Phobius"/>
    </source>
</evidence>
<protein>
    <submittedName>
        <fullName evidence="3">Uncharacterized protein</fullName>
    </submittedName>
</protein>
<keyword evidence="2" id="KW-0732">Signal</keyword>
<feature type="chain" id="PRO_5046930397" evidence="2">
    <location>
        <begin position="17"/>
        <end position="146"/>
    </location>
</feature>
<dbReference type="Proteomes" id="UP001163828">
    <property type="component" value="Unassembled WGS sequence"/>
</dbReference>
<accession>A0ABQ8PZP1</accession>
<feature type="transmembrane region" description="Helical" evidence="1">
    <location>
        <begin position="79"/>
        <end position="100"/>
    </location>
</feature>